<proteinExistence type="predicted"/>
<keyword evidence="1" id="KW-0812">Transmembrane</keyword>
<dbReference type="EMBL" id="KV441490">
    <property type="protein sequence ID" value="OAG16273.1"/>
    <property type="molecule type" value="Genomic_DNA"/>
</dbReference>
<reference evidence="2 3" key="1">
    <citation type="submission" date="2016-05" db="EMBL/GenBank/DDBJ databases">
        <title>Comparative analysis of secretome profiles of manganese(II)-oxidizing ascomycete fungi.</title>
        <authorList>
            <consortium name="DOE Joint Genome Institute"/>
            <person name="Zeiner C.A."/>
            <person name="Purvine S.O."/>
            <person name="Zink E.M."/>
            <person name="Wu S."/>
            <person name="Pasa-Tolic L."/>
            <person name="Chaput D.L."/>
            <person name="Haridas S."/>
            <person name="Grigoriev I.V."/>
            <person name="Santelli C.M."/>
            <person name="Hansel C.M."/>
        </authorList>
    </citation>
    <scope>NUCLEOTIDE SEQUENCE [LARGE SCALE GENOMIC DNA]</scope>
    <source>
        <strain evidence="2 3">SRC1lrK2f</strain>
    </source>
</reference>
<dbReference type="RefSeq" id="XP_018381694.1">
    <property type="nucleotide sequence ID" value="XM_018529947.1"/>
</dbReference>
<dbReference type="GeneID" id="29115541"/>
<feature type="transmembrane region" description="Helical" evidence="1">
    <location>
        <begin position="155"/>
        <end position="178"/>
    </location>
</feature>
<organism evidence="2 3">
    <name type="scientific">Alternaria alternata</name>
    <name type="common">Alternaria rot fungus</name>
    <name type="synonym">Torula alternata</name>
    <dbReference type="NCBI Taxonomy" id="5599"/>
    <lineage>
        <taxon>Eukaryota</taxon>
        <taxon>Fungi</taxon>
        <taxon>Dikarya</taxon>
        <taxon>Ascomycota</taxon>
        <taxon>Pezizomycotina</taxon>
        <taxon>Dothideomycetes</taxon>
        <taxon>Pleosporomycetidae</taxon>
        <taxon>Pleosporales</taxon>
        <taxon>Pleosporineae</taxon>
        <taxon>Pleosporaceae</taxon>
        <taxon>Alternaria</taxon>
        <taxon>Alternaria sect. Alternaria</taxon>
        <taxon>Alternaria alternata complex</taxon>
    </lineage>
</organism>
<dbReference type="VEuPathDB" id="FungiDB:CC77DRAFT_1098419"/>
<evidence type="ECO:0000313" key="3">
    <source>
        <dbReference type="Proteomes" id="UP000077248"/>
    </source>
</evidence>
<dbReference type="KEGG" id="aalt:CC77DRAFT_1098419"/>
<accession>A0A177D934</accession>
<protein>
    <submittedName>
        <fullName evidence="2">Uncharacterized protein</fullName>
    </submittedName>
</protein>
<keyword evidence="3" id="KW-1185">Reference proteome</keyword>
<evidence type="ECO:0000256" key="1">
    <source>
        <dbReference type="SAM" id="Phobius"/>
    </source>
</evidence>
<evidence type="ECO:0000313" key="2">
    <source>
        <dbReference type="EMBL" id="OAG16273.1"/>
    </source>
</evidence>
<gene>
    <name evidence="2" type="ORF">CC77DRAFT_1098419</name>
</gene>
<name>A0A177D934_ALTAL</name>
<keyword evidence="1" id="KW-0472">Membrane</keyword>
<dbReference type="Proteomes" id="UP000077248">
    <property type="component" value="Unassembled WGS sequence"/>
</dbReference>
<keyword evidence="1" id="KW-1133">Transmembrane helix</keyword>
<sequence length="182" mass="20668">MRNPDTVLPTYFPPRRAYTLPSYDPYLPSDRMTPTGTNYTVTAPDRKRRWFTFIVEYAHVIGLVIAAIGIVVAVIAVVVNRKMDMRYPNQAHTTAASWVTTNPTLLPLHIQPASPGYELLTVLRLCLEELRNIRQLLARLVEAVQPLFQLLHRDAWYMFAYFVADWVVGLIASVAGVIQAKK</sequence>
<dbReference type="AlphaFoldDB" id="A0A177D934"/>
<feature type="transmembrane region" description="Helical" evidence="1">
    <location>
        <begin position="57"/>
        <end position="79"/>
    </location>
</feature>